<name>A0A7D4Q2Y2_9MICO</name>
<proteinExistence type="predicted"/>
<sequence length="53" mass="5558">MTEDATTLVAVAGILLGATLADVFHSPSIARQHERLVTRRPTGSSRDGSPRAA</sequence>
<evidence type="ECO:0000256" key="1">
    <source>
        <dbReference type="SAM" id="MobiDB-lite"/>
    </source>
</evidence>
<accession>A0A7D4Q2Y2</accession>
<dbReference type="AlphaFoldDB" id="A0A7D4Q2Y2"/>
<feature type="region of interest" description="Disordered" evidence="1">
    <location>
        <begin position="33"/>
        <end position="53"/>
    </location>
</feature>
<dbReference type="Proteomes" id="UP000502498">
    <property type="component" value="Chromosome"/>
</dbReference>
<dbReference type="EMBL" id="CP054038">
    <property type="protein sequence ID" value="QKJ19731.1"/>
    <property type="molecule type" value="Genomic_DNA"/>
</dbReference>
<dbReference type="RefSeq" id="WP_172990168.1">
    <property type="nucleotide sequence ID" value="NZ_CP054038.1"/>
</dbReference>
<organism evidence="2 3">
    <name type="scientific">Microbacterium hominis</name>
    <dbReference type="NCBI Taxonomy" id="162426"/>
    <lineage>
        <taxon>Bacteria</taxon>
        <taxon>Bacillati</taxon>
        <taxon>Actinomycetota</taxon>
        <taxon>Actinomycetes</taxon>
        <taxon>Micrococcales</taxon>
        <taxon>Microbacteriaceae</taxon>
        <taxon>Microbacterium</taxon>
    </lineage>
</organism>
<evidence type="ECO:0000313" key="3">
    <source>
        <dbReference type="Proteomes" id="UP000502498"/>
    </source>
</evidence>
<reference evidence="2 3" key="1">
    <citation type="submission" date="2020-05" db="EMBL/GenBank/DDBJ databases">
        <title>Strain PA2F3 complete genome.</title>
        <authorList>
            <person name="Kim Y.-S."/>
            <person name="Kim S.-J."/>
            <person name="Jung H.-k."/>
            <person name="Kim S.-E."/>
            <person name="Kim K.-H."/>
        </authorList>
    </citation>
    <scope>NUCLEOTIDE SEQUENCE [LARGE SCALE GENOMIC DNA]</scope>
    <source>
        <strain evidence="2 3">PA2F3</strain>
    </source>
</reference>
<evidence type="ECO:0000313" key="2">
    <source>
        <dbReference type="EMBL" id="QKJ19731.1"/>
    </source>
</evidence>
<protein>
    <submittedName>
        <fullName evidence="2">Uncharacterized protein</fullName>
    </submittedName>
</protein>
<gene>
    <name evidence="2" type="ORF">HQM25_10395</name>
</gene>